<name>A0A9Y2IAS5_9PSEU</name>
<proteinExistence type="inferred from homology"/>
<keyword evidence="8" id="KW-1185">Reference proteome</keyword>
<dbReference type="KEGG" id="acab:QRX50_33065"/>
<sequence>MSHVLTRPERRLLHSRFAAPFVAAAPDPIRPYLRLMRVQAPIGTWLWLLPGRWTLALSPLEGWALVGDLVLFGLSAIAMRASICTVNDLVDRDIDAQVERTKSRPLPSGEVSVAAALVFAAVQLVITPALLIPTGWPAALASFPLFVVCPYVKRGTSVPQVWLGITTVNTLTMSVLALMRDPEQARKLATEPEAVPRAVEELLRYTAVIHFGMRRVATEDLDIAGTVIRAGEGVICPLQSANRDETAFPDPDVLDRTRDARKHVAFGFGIHQCVGQPLARAELRVALPELFRRFPDLRTTVPMDRIAFRDRAIVYGPVRLPVTGTARR</sequence>
<dbReference type="EMBL" id="CP127294">
    <property type="protein sequence ID" value="WIX76277.1"/>
    <property type="molecule type" value="Genomic_DNA"/>
</dbReference>
<organism evidence="7 8">
    <name type="scientific">Amycolatopsis carbonis</name>
    <dbReference type="NCBI Taxonomy" id="715471"/>
    <lineage>
        <taxon>Bacteria</taxon>
        <taxon>Bacillati</taxon>
        <taxon>Actinomycetota</taxon>
        <taxon>Actinomycetes</taxon>
        <taxon>Pseudonocardiales</taxon>
        <taxon>Pseudonocardiaceae</taxon>
        <taxon>Amycolatopsis</taxon>
    </lineage>
</organism>
<dbReference type="InterPro" id="IPR000537">
    <property type="entry name" value="UbiA_prenyltransferase"/>
</dbReference>
<evidence type="ECO:0000313" key="8">
    <source>
        <dbReference type="Proteomes" id="UP001236014"/>
    </source>
</evidence>
<keyword evidence="3 6" id="KW-0812">Transmembrane</keyword>
<gene>
    <name evidence="7" type="ORF">QRX50_33065</name>
</gene>
<comment type="similarity">
    <text evidence="2">Belongs to the cytochrome P450 family.</text>
</comment>
<dbReference type="Gene3D" id="1.10.630.10">
    <property type="entry name" value="Cytochrome P450"/>
    <property type="match status" value="1"/>
</dbReference>
<dbReference type="GO" id="GO:0016705">
    <property type="term" value="F:oxidoreductase activity, acting on paired donors, with incorporation or reduction of molecular oxygen"/>
    <property type="evidence" value="ECO:0007669"/>
    <property type="project" value="InterPro"/>
</dbReference>
<evidence type="ECO:0000256" key="6">
    <source>
        <dbReference type="SAM" id="Phobius"/>
    </source>
</evidence>
<dbReference type="SUPFAM" id="SSF48264">
    <property type="entry name" value="Cytochrome P450"/>
    <property type="match status" value="1"/>
</dbReference>
<dbReference type="InterPro" id="IPR030470">
    <property type="entry name" value="UbiA_prenylTrfase_CS"/>
</dbReference>
<evidence type="ECO:0000256" key="2">
    <source>
        <dbReference type="ARBA" id="ARBA00010617"/>
    </source>
</evidence>
<feature type="transmembrane region" description="Helical" evidence="6">
    <location>
        <begin position="161"/>
        <end position="179"/>
    </location>
</feature>
<dbReference type="PROSITE" id="PS00943">
    <property type="entry name" value="UBIA"/>
    <property type="match status" value="1"/>
</dbReference>
<evidence type="ECO:0000256" key="5">
    <source>
        <dbReference type="ARBA" id="ARBA00023136"/>
    </source>
</evidence>
<reference evidence="7 8" key="1">
    <citation type="submission" date="2023-06" db="EMBL/GenBank/DDBJ databases">
        <authorList>
            <person name="Oyuntsetseg B."/>
            <person name="Kim S.B."/>
        </authorList>
    </citation>
    <scope>NUCLEOTIDE SEQUENCE [LARGE SCALE GENOMIC DNA]</scope>
    <source>
        <strain evidence="7 8">2-15</strain>
    </source>
</reference>
<protein>
    <submittedName>
        <fullName evidence="7">Cytochrome P450</fullName>
    </submittedName>
</protein>
<keyword evidence="4 6" id="KW-1133">Transmembrane helix</keyword>
<evidence type="ECO:0000256" key="3">
    <source>
        <dbReference type="ARBA" id="ARBA00022692"/>
    </source>
</evidence>
<evidence type="ECO:0000256" key="1">
    <source>
        <dbReference type="ARBA" id="ARBA00004141"/>
    </source>
</evidence>
<keyword evidence="5 6" id="KW-0472">Membrane</keyword>
<dbReference type="AlphaFoldDB" id="A0A9Y2IAS5"/>
<dbReference type="InterPro" id="IPR017972">
    <property type="entry name" value="Cyt_P450_CS"/>
</dbReference>
<comment type="subcellular location">
    <subcellularLocation>
        <location evidence="1">Membrane</location>
        <topology evidence="1">Multi-pass membrane protein</topology>
    </subcellularLocation>
</comment>
<dbReference type="PRINTS" id="PR00359">
    <property type="entry name" value="BP450"/>
</dbReference>
<dbReference type="InterPro" id="IPR036396">
    <property type="entry name" value="Cyt_P450_sf"/>
</dbReference>
<evidence type="ECO:0000313" key="7">
    <source>
        <dbReference type="EMBL" id="WIX76277.1"/>
    </source>
</evidence>
<dbReference type="PROSITE" id="PS00086">
    <property type="entry name" value="CYTOCHROME_P450"/>
    <property type="match status" value="1"/>
</dbReference>
<dbReference type="RefSeq" id="WP_285967027.1">
    <property type="nucleotide sequence ID" value="NZ_CP127294.1"/>
</dbReference>
<dbReference type="InterPro" id="IPR002397">
    <property type="entry name" value="Cyt_P450_B"/>
</dbReference>
<dbReference type="GO" id="GO:0016765">
    <property type="term" value="F:transferase activity, transferring alkyl or aryl (other than methyl) groups"/>
    <property type="evidence" value="ECO:0007669"/>
    <property type="project" value="InterPro"/>
</dbReference>
<evidence type="ECO:0000256" key="4">
    <source>
        <dbReference type="ARBA" id="ARBA00022989"/>
    </source>
</evidence>
<dbReference type="GO" id="GO:0005506">
    <property type="term" value="F:iron ion binding"/>
    <property type="evidence" value="ECO:0007669"/>
    <property type="project" value="InterPro"/>
</dbReference>
<dbReference type="PANTHER" id="PTHR46696">
    <property type="entry name" value="P450, PUTATIVE (EUROFUNG)-RELATED"/>
    <property type="match status" value="1"/>
</dbReference>
<accession>A0A9Y2IAS5</accession>
<feature type="transmembrane region" description="Helical" evidence="6">
    <location>
        <begin position="111"/>
        <end position="132"/>
    </location>
</feature>
<dbReference type="Pfam" id="PF01040">
    <property type="entry name" value="UbiA"/>
    <property type="match status" value="1"/>
</dbReference>
<dbReference type="GO" id="GO:0004497">
    <property type="term" value="F:monooxygenase activity"/>
    <property type="evidence" value="ECO:0007669"/>
    <property type="project" value="UniProtKB-KW"/>
</dbReference>
<dbReference type="PANTHER" id="PTHR46696:SF6">
    <property type="entry name" value="P450, PUTATIVE (EUROFUNG)-RELATED"/>
    <property type="match status" value="1"/>
</dbReference>
<dbReference type="GO" id="GO:0020037">
    <property type="term" value="F:heme binding"/>
    <property type="evidence" value="ECO:0007669"/>
    <property type="project" value="InterPro"/>
</dbReference>
<dbReference type="GO" id="GO:0016020">
    <property type="term" value="C:membrane"/>
    <property type="evidence" value="ECO:0007669"/>
    <property type="project" value="UniProtKB-SubCell"/>
</dbReference>
<dbReference type="Proteomes" id="UP001236014">
    <property type="component" value="Chromosome"/>
</dbReference>